<dbReference type="Pfam" id="PF13646">
    <property type="entry name" value="HEAT_2"/>
    <property type="match status" value="1"/>
</dbReference>
<accession>A0A4Y7Q631</accession>
<organism evidence="10 11">
    <name type="scientific">Rickenella mellea</name>
    <dbReference type="NCBI Taxonomy" id="50990"/>
    <lineage>
        <taxon>Eukaryota</taxon>
        <taxon>Fungi</taxon>
        <taxon>Dikarya</taxon>
        <taxon>Basidiomycota</taxon>
        <taxon>Agaricomycotina</taxon>
        <taxon>Agaricomycetes</taxon>
        <taxon>Hymenochaetales</taxon>
        <taxon>Rickenellaceae</taxon>
        <taxon>Rickenella</taxon>
    </lineage>
</organism>
<evidence type="ECO:0000256" key="1">
    <source>
        <dbReference type="ARBA" id="ARBA00004286"/>
    </source>
</evidence>
<keyword evidence="4" id="KW-0132">Cell division</keyword>
<dbReference type="EMBL" id="ML170173">
    <property type="protein sequence ID" value="TDL22781.1"/>
    <property type="molecule type" value="Genomic_DNA"/>
</dbReference>
<dbReference type="OrthoDB" id="27187at2759"/>
<feature type="region of interest" description="Disordered" evidence="8">
    <location>
        <begin position="906"/>
        <end position="1014"/>
    </location>
</feature>
<dbReference type="SUPFAM" id="SSF48371">
    <property type="entry name" value="ARM repeat"/>
    <property type="match status" value="1"/>
</dbReference>
<keyword evidence="11" id="KW-1185">Reference proteome</keyword>
<evidence type="ECO:0000256" key="3">
    <source>
        <dbReference type="ARBA" id="ARBA00022454"/>
    </source>
</evidence>
<dbReference type="AlphaFoldDB" id="A0A4Y7Q631"/>
<dbReference type="InterPro" id="IPR011989">
    <property type="entry name" value="ARM-like"/>
</dbReference>
<sequence>MPAKTSSLVSLPEVLPKIFEQAQVSTANHKKNFVALSKLQLDAALHTESTDDGKSLQLTGEKIFEDLFIGMVTRLLTVKKGTVVVERVVKFIAGYITFIHDKDANKQLTDNGDEEDSLSLRFVTRFIKFLLKGFEAKDKNVRFRVVQIIAEIIPNLDEVDDEIFQPLHEALTERAEDKEPLVRMHAVIALAKLLVAADEEGARETTDLLVDILKFDPSPEVRRAALINIPASEATLPALLSRTRDVDTTIRKLVYSNVLEQLGHPKQLTIAQRELVLHNGLGDREPAVRSAASNLVASWVDHIGDLVAFLKSLDLAESKVVEDALQSVFESRPDIFDGVEFGDDFWRELTPERAFLARVFVDHCINSKNDARLESSLPVVTALAFHIQSTYNNLVNQIEANLETRLFEGEDESDKETDLADMEFVMGELLKLAVNLDYADEIGRRKMFALVKDMISHDILPDTLLSLCLDVLRILSPSERDLIRVVVEVIHDLRDPGEVESDERPDGGDGVEETPMPATTPARPPKPPAEMSPQERERADAIDLRCLSLCIGMLERVNSSFEENSTLEGILGELILPSVQRKEPSLREKGLVSLGLCCLIARGMARRSFKLFANQTQGSQGPIKLRVLQILIDNYMVHESQIFVDPADDKLINFLAEALHTEESAKVQAVLGTGLAKLMLSGMVSHDKVLTSLFMAYVSPDTASNLELRQCLSYFFPVYCYSSSANQRRLQKIFLPTYEQLAKMHSELDEDEEMVKPSQIAMLLADWTDPQKTIKVNNQEVDQTIHVDLAIDILKALFNKDMTKDDKKVMCQLLGKLYIPDDVDIDKIRSLKLLVNNIQSRRPLRDATSKNAFARFDGSLAKRFAAQLEGFNEEDFRKLEDLKELFEFLDDIIPLDDDDEIDVVPAKGRKRRSESVATTTTATTADEDDYGGTPEPPSRSSRKTPAKRRRVSKSDDDNDSLDNTDTSPPPPPRSVPRRAAATRKPIVDAVPDSEEDEEDEDDDVPPSKSRYKSR</sequence>
<feature type="compositionally biased region" description="Basic and acidic residues" evidence="8">
    <location>
        <begin position="496"/>
        <end position="507"/>
    </location>
</feature>
<dbReference type="VEuPathDB" id="FungiDB:BD410DRAFT_722107"/>
<evidence type="ECO:0000259" key="9">
    <source>
        <dbReference type="Pfam" id="PF12719"/>
    </source>
</evidence>
<dbReference type="GO" id="GO:0000793">
    <property type="term" value="C:condensed chromosome"/>
    <property type="evidence" value="ECO:0007669"/>
    <property type="project" value="TreeGrafter"/>
</dbReference>
<proteinExistence type="inferred from homology"/>
<reference evidence="10 11" key="1">
    <citation type="submission" date="2018-06" db="EMBL/GenBank/DDBJ databases">
        <title>A transcriptomic atlas of mushroom development highlights an independent origin of complex multicellularity.</title>
        <authorList>
            <consortium name="DOE Joint Genome Institute"/>
            <person name="Krizsan K."/>
            <person name="Almasi E."/>
            <person name="Merenyi Z."/>
            <person name="Sahu N."/>
            <person name="Viragh M."/>
            <person name="Koszo T."/>
            <person name="Mondo S."/>
            <person name="Kiss B."/>
            <person name="Balint B."/>
            <person name="Kues U."/>
            <person name="Barry K."/>
            <person name="Hegedus J.C."/>
            <person name="Henrissat B."/>
            <person name="Johnson J."/>
            <person name="Lipzen A."/>
            <person name="Ohm R."/>
            <person name="Nagy I."/>
            <person name="Pangilinan J."/>
            <person name="Yan J."/>
            <person name="Xiong Y."/>
            <person name="Grigoriev I.V."/>
            <person name="Hibbett D.S."/>
            <person name="Nagy L.G."/>
        </authorList>
    </citation>
    <scope>NUCLEOTIDE SEQUENCE [LARGE SCALE GENOMIC DNA]</scope>
    <source>
        <strain evidence="10 11">SZMC22713</strain>
    </source>
</reference>
<dbReference type="InterPro" id="IPR027165">
    <property type="entry name" value="CND3"/>
</dbReference>
<evidence type="ECO:0000256" key="7">
    <source>
        <dbReference type="ARBA" id="ARBA00023306"/>
    </source>
</evidence>
<keyword evidence="5" id="KW-0498">Mitosis</keyword>
<dbReference type="InterPro" id="IPR025977">
    <property type="entry name" value="Cnd3_C"/>
</dbReference>
<dbReference type="PANTHER" id="PTHR14418:SF5">
    <property type="entry name" value="CONDENSIN COMPLEX SUBUNIT 3"/>
    <property type="match status" value="1"/>
</dbReference>
<feature type="domain" description="Nuclear condensin complex subunit 3 C-terminal" evidence="9">
    <location>
        <begin position="545"/>
        <end position="819"/>
    </location>
</feature>
<dbReference type="Gene3D" id="1.25.10.10">
    <property type="entry name" value="Leucine-rich Repeat Variant"/>
    <property type="match status" value="1"/>
</dbReference>
<comment type="similarity">
    <text evidence="2">Belongs to the CND3 (condensin subunit 3) family.</text>
</comment>
<dbReference type="InterPro" id="IPR016024">
    <property type="entry name" value="ARM-type_fold"/>
</dbReference>
<protein>
    <submittedName>
        <fullName evidence="10">ARM repeat-containing protein</fullName>
    </submittedName>
</protein>
<evidence type="ECO:0000256" key="4">
    <source>
        <dbReference type="ARBA" id="ARBA00022618"/>
    </source>
</evidence>
<dbReference type="STRING" id="50990.A0A4Y7Q631"/>
<evidence type="ECO:0000313" key="11">
    <source>
        <dbReference type="Proteomes" id="UP000294933"/>
    </source>
</evidence>
<dbReference type="Pfam" id="PF12719">
    <property type="entry name" value="Cnd3"/>
    <property type="match status" value="1"/>
</dbReference>
<name>A0A4Y7Q631_9AGAM</name>
<dbReference type="GO" id="GO:0007076">
    <property type="term" value="P:mitotic chromosome condensation"/>
    <property type="evidence" value="ECO:0007669"/>
    <property type="project" value="InterPro"/>
</dbReference>
<evidence type="ECO:0000313" key="10">
    <source>
        <dbReference type="EMBL" id="TDL22781.1"/>
    </source>
</evidence>
<dbReference type="PANTHER" id="PTHR14418">
    <property type="entry name" value="CONDENSIN COMPLEX SUBUNIT 3-RELATED"/>
    <property type="match status" value="1"/>
</dbReference>
<evidence type="ECO:0000256" key="8">
    <source>
        <dbReference type="SAM" id="MobiDB-lite"/>
    </source>
</evidence>
<evidence type="ECO:0000256" key="2">
    <source>
        <dbReference type="ARBA" id="ARBA00006533"/>
    </source>
</evidence>
<keyword evidence="6" id="KW-0226">DNA condensation</keyword>
<dbReference type="Proteomes" id="UP000294933">
    <property type="component" value="Unassembled WGS sequence"/>
</dbReference>
<comment type="subcellular location">
    <subcellularLocation>
        <location evidence="1">Chromosome</location>
    </subcellularLocation>
</comment>
<keyword evidence="3" id="KW-0158">Chromosome</keyword>
<dbReference type="GO" id="GO:0000796">
    <property type="term" value="C:condensin complex"/>
    <property type="evidence" value="ECO:0007669"/>
    <property type="project" value="InterPro"/>
</dbReference>
<gene>
    <name evidence="10" type="ORF">BD410DRAFT_722107</name>
</gene>
<feature type="compositionally biased region" description="Acidic residues" evidence="8">
    <location>
        <begin position="991"/>
        <end position="1004"/>
    </location>
</feature>
<evidence type="ECO:0000256" key="5">
    <source>
        <dbReference type="ARBA" id="ARBA00022776"/>
    </source>
</evidence>
<feature type="compositionally biased region" description="Basic residues" evidence="8">
    <location>
        <begin position="940"/>
        <end position="951"/>
    </location>
</feature>
<dbReference type="GO" id="GO:0051301">
    <property type="term" value="P:cell division"/>
    <property type="evidence" value="ECO:0007669"/>
    <property type="project" value="UniProtKB-KW"/>
</dbReference>
<keyword evidence="7" id="KW-0131">Cell cycle</keyword>
<evidence type="ECO:0000256" key="6">
    <source>
        <dbReference type="ARBA" id="ARBA00023067"/>
    </source>
</evidence>
<feature type="region of interest" description="Disordered" evidence="8">
    <location>
        <begin position="496"/>
        <end position="537"/>
    </location>
</feature>